<name>A0A9N8YZ68_9GLOM</name>
<gene>
    <name evidence="1" type="ORF">RFULGI_LOCUS735</name>
</gene>
<protein>
    <submittedName>
        <fullName evidence="1">5361_t:CDS:1</fullName>
    </submittedName>
</protein>
<evidence type="ECO:0000313" key="2">
    <source>
        <dbReference type="Proteomes" id="UP000789396"/>
    </source>
</evidence>
<keyword evidence="2" id="KW-1185">Reference proteome</keyword>
<dbReference type="EMBL" id="CAJVPZ010000353">
    <property type="protein sequence ID" value="CAG8462234.1"/>
    <property type="molecule type" value="Genomic_DNA"/>
</dbReference>
<dbReference type="Proteomes" id="UP000789396">
    <property type="component" value="Unassembled WGS sequence"/>
</dbReference>
<comment type="caution">
    <text evidence="1">The sequence shown here is derived from an EMBL/GenBank/DDBJ whole genome shotgun (WGS) entry which is preliminary data.</text>
</comment>
<evidence type="ECO:0000313" key="1">
    <source>
        <dbReference type="EMBL" id="CAG8462234.1"/>
    </source>
</evidence>
<reference evidence="1" key="1">
    <citation type="submission" date="2021-06" db="EMBL/GenBank/DDBJ databases">
        <authorList>
            <person name="Kallberg Y."/>
            <person name="Tangrot J."/>
            <person name="Rosling A."/>
        </authorList>
    </citation>
    <scope>NUCLEOTIDE SEQUENCE</scope>
    <source>
        <strain evidence="1">IN212</strain>
    </source>
</reference>
<sequence>MEAIIKKDAKTKDLEKLFGYAKELEKIRSNLKILFKNQDELDKNEKEVEKYISVTTKEIKRLTFYQQISKNVTKVGGALTLAGSVISGGLKSSGYSYQGDLLLLVSSGVGGFLTLTSSITEKKFNDIYDHLFWLSRTARYSEEIDKAISKFLARNRKFKEEDLVQIEKKKIKIDNLIPKSTSVPIKSILSIPDPIKFTNMSFAEQLKFTQMSHVEPINVIKKNEELTELQEIRVNKGAFEEFKRFWEEEIQEIFNEEKIIEMGDDVKRSSNYDLQIIVNQGE</sequence>
<organism evidence="1 2">
    <name type="scientific">Racocetra fulgida</name>
    <dbReference type="NCBI Taxonomy" id="60492"/>
    <lineage>
        <taxon>Eukaryota</taxon>
        <taxon>Fungi</taxon>
        <taxon>Fungi incertae sedis</taxon>
        <taxon>Mucoromycota</taxon>
        <taxon>Glomeromycotina</taxon>
        <taxon>Glomeromycetes</taxon>
        <taxon>Diversisporales</taxon>
        <taxon>Gigasporaceae</taxon>
        <taxon>Racocetra</taxon>
    </lineage>
</organism>
<proteinExistence type="predicted"/>
<accession>A0A9N8YZ68</accession>
<dbReference type="AlphaFoldDB" id="A0A9N8YZ68"/>